<evidence type="ECO:0000256" key="1">
    <source>
        <dbReference type="SAM" id="Coils"/>
    </source>
</evidence>
<sequence>MDFDKLIAQLREKMNARISMRNEYSGELETLRGKDTPTEADQARVEELRAGKAKLDAELVSLDEEMRQLEAEKKADDAIARMAERHTPTGAGTGAGESEERGAPASVNEPRTYSRETDPRGLRFLGDVLADFRGDREAGSRLSAHLREERAVRGETVERAVTTTGATGTIIPQYLVDLYAPKGNPGRKFADMCRHHDLPDTGMTVYIPRQTARTAAGEQVNELDPVTENDYDDEMIPVKVRTAAASQTISAQASMRGLGTEDIVLQDLFKSYNTKLDDMLINSATWGLLAVANPVTYTSGAPTAAELYRKILGASATIEDTLLDLDEDDLFTLMRGRRWAWFNGETTDQKPFVQQIGVPTNTFAADEPGGYASAVAGFLPNGGRVVKDNNLPANGGVGTNEDTLVVVAQHEAHLWEDPSAPYFIRAEQTQAKKLGIDLVVFGFFAACFDRVVDAQGTPKAVHQKITGTGLVAPTF</sequence>
<protein>
    <recommendedName>
        <fullName evidence="5">Phage major capsid protein</fullName>
    </recommendedName>
</protein>
<evidence type="ECO:0000313" key="3">
    <source>
        <dbReference type="EMBL" id="MEJ1087049.1"/>
    </source>
</evidence>
<accession>A0ABU8L8D1</accession>
<evidence type="ECO:0000256" key="2">
    <source>
        <dbReference type="SAM" id="MobiDB-lite"/>
    </source>
</evidence>
<dbReference type="Proteomes" id="UP001371224">
    <property type="component" value="Unassembled WGS sequence"/>
</dbReference>
<feature type="region of interest" description="Disordered" evidence="2">
    <location>
        <begin position="86"/>
        <end position="119"/>
    </location>
</feature>
<feature type="coiled-coil region" evidence="1">
    <location>
        <begin position="45"/>
        <end position="79"/>
    </location>
</feature>
<proteinExistence type="predicted"/>
<reference evidence="3 4" key="1">
    <citation type="submission" date="2024-02" db="EMBL/GenBank/DDBJ databases">
        <authorList>
            <person name="Saticioglu I.B."/>
        </authorList>
    </citation>
    <scope>NUCLEOTIDE SEQUENCE [LARGE SCALE GENOMIC DNA]</scope>
    <source>
        <strain evidence="3 4">Mu-80</strain>
    </source>
</reference>
<organism evidence="3 4">
    <name type="scientific">Microbacterium bandirmense</name>
    <dbReference type="NCBI Taxonomy" id="3122050"/>
    <lineage>
        <taxon>Bacteria</taxon>
        <taxon>Bacillati</taxon>
        <taxon>Actinomycetota</taxon>
        <taxon>Actinomycetes</taxon>
        <taxon>Micrococcales</taxon>
        <taxon>Microbacteriaceae</taxon>
        <taxon>Microbacterium</taxon>
    </lineage>
</organism>
<dbReference type="RefSeq" id="WP_337330722.1">
    <property type="nucleotide sequence ID" value="NZ_JBBDGM010000001.1"/>
</dbReference>
<comment type="caution">
    <text evidence="3">The sequence shown here is derived from an EMBL/GenBank/DDBJ whole genome shotgun (WGS) entry which is preliminary data.</text>
</comment>
<dbReference type="SUPFAM" id="SSF56563">
    <property type="entry name" value="Major capsid protein gp5"/>
    <property type="match status" value="1"/>
</dbReference>
<keyword evidence="1" id="KW-0175">Coiled coil</keyword>
<dbReference type="EMBL" id="JBBDGM010000001">
    <property type="protein sequence ID" value="MEJ1087049.1"/>
    <property type="molecule type" value="Genomic_DNA"/>
</dbReference>
<evidence type="ECO:0000313" key="4">
    <source>
        <dbReference type="Proteomes" id="UP001371224"/>
    </source>
</evidence>
<gene>
    <name evidence="3" type="ORF">WDU99_01815</name>
</gene>
<evidence type="ECO:0008006" key="5">
    <source>
        <dbReference type="Google" id="ProtNLM"/>
    </source>
</evidence>
<keyword evidence="4" id="KW-1185">Reference proteome</keyword>
<name>A0ABU8L8D1_9MICO</name>